<dbReference type="OrthoDB" id="1738684at2759"/>
<evidence type="ECO:0000259" key="2">
    <source>
        <dbReference type="Pfam" id="PF07727"/>
    </source>
</evidence>
<reference evidence="3" key="1">
    <citation type="journal article" date="2020" name="Nat. Genet.">
        <title>Genomic diversifications of five Gossypium allopolyploid species and their impact on cotton improvement.</title>
        <authorList>
            <person name="Chen Z.J."/>
            <person name="Sreedasyam A."/>
            <person name="Ando A."/>
            <person name="Song Q."/>
            <person name="De Santiago L.M."/>
            <person name="Hulse-Kemp A.M."/>
            <person name="Ding M."/>
            <person name="Ye W."/>
            <person name="Kirkbride R.C."/>
            <person name="Jenkins J."/>
            <person name="Plott C."/>
            <person name="Lovell J."/>
            <person name="Lin Y.M."/>
            <person name="Vaughn R."/>
            <person name="Liu B."/>
            <person name="Simpson S."/>
            <person name="Scheffler B.E."/>
            <person name="Wen L."/>
            <person name="Saski C.A."/>
            <person name="Grover C.E."/>
            <person name="Hu G."/>
            <person name="Conover J.L."/>
            <person name="Carlson J.W."/>
            <person name="Shu S."/>
            <person name="Boston L.B."/>
            <person name="Williams M."/>
            <person name="Peterson D.G."/>
            <person name="McGee K."/>
            <person name="Jones D.C."/>
            <person name="Wendel J.F."/>
            <person name="Stelly D.M."/>
            <person name="Grimwood J."/>
            <person name="Schmutz J."/>
        </authorList>
    </citation>
    <scope>NUCLEOTIDE SEQUENCE [LARGE SCALE GENOMIC DNA]</scope>
    <source>
        <strain evidence="3">cv. TM-1</strain>
    </source>
</reference>
<gene>
    <name evidence="4" type="primary">LOC107907955</name>
</gene>
<organism evidence="3 4">
    <name type="scientific">Gossypium hirsutum</name>
    <name type="common">Upland cotton</name>
    <name type="synonym">Gossypium mexicanum</name>
    <dbReference type="NCBI Taxonomy" id="3635"/>
    <lineage>
        <taxon>Eukaryota</taxon>
        <taxon>Viridiplantae</taxon>
        <taxon>Streptophyta</taxon>
        <taxon>Embryophyta</taxon>
        <taxon>Tracheophyta</taxon>
        <taxon>Spermatophyta</taxon>
        <taxon>Magnoliopsida</taxon>
        <taxon>eudicotyledons</taxon>
        <taxon>Gunneridae</taxon>
        <taxon>Pentapetalae</taxon>
        <taxon>rosids</taxon>
        <taxon>malvids</taxon>
        <taxon>Malvales</taxon>
        <taxon>Malvaceae</taxon>
        <taxon>Malvoideae</taxon>
        <taxon>Gossypium</taxon>
    </lineage>
</organism>
<accession>A0A1U8JQZ3</accession>
<evidence type="ECO:0000256" key="1">
    <source>
        <dbReference type="SAM" id="MobiDB-lite"/>
    </source>
</evidence>
<name>A0A1U8JQZ3_GOSHI</name>
<feature type="domain" description="Reverse transcriptase Ty1/copia-type" evidence="2">
    <location>
        <begin position="100"/>
        <end position="174"/>
    </location>
</feature>
<reference evidence="4" key="2">
    <citation type="submission" date="2025-08" db="UniProtKB">
        <authorList>
            <consortium name="RefSeq"/>
        </authorList>
    </citation>
    <scope>IDENTIFICATION</scope>
</reference>
<keyword evidence="3" id="KW-1185">Reference proteome</keyword>
<feature type="compositionally biased region" description="Low complexity" evidence="1">
    <location>
        <begin position="1"/>
        <end position="13"/>
    </location>
</feature>
<dbReference type="GeneID" id="107907955"/>
<dbReference type="InterPro" id="IPR013103">
    <property type="entry name" value="RVT_2"/>
</dbReference>
<protein>
    <submittedName>
        <fullName evidence="4">Uncharacterized mitochondrial protein AtMg00820-like</fullName>
    </submittedName>
</protein>
<proteinExistence type="predicted"/>
<dbReference type="RefSeq" id="XP_016690739.1">
    <property type="nucleotide sequence ID" value="XM_016835250.1"/>
</dbReference>
<dbReference type="Pfam" id="PF07727">
    <property type="entry name" value="RVT_2"/>
    <property type="match status" value="1"/>
</dbReference>
<dbReference type="KEGG" id="ghi:107907955"/>
<dbReference type="AlphaFoldDB" id="A0A1U8JQZ3"/>
<dbReference type="STRING" id="3635.A0A1U8JQZ3"/>
<evidence type="ECO:0000313" key="3">
    <source>
        <dbReference type="Proteomes" id="UP000818029"/>
    </source>
</evidence>
<feature type="compositionally biased region" description="Low complexity" evidence="1">
    <location>
        <begin position="55"/>
        <end position="69"/>
    </location>
</feature>
<feature type="region of interest" description="Disordered" evidence="1">
    <location>
        <begin position="1"/>
        <end position="75"/>
    </location>
</feature>
<feature type="compositionally biased region" description="Basic and acidic residues" evidence="1">
    <location>
        <begin position="27"/>
        <end position="38"/>
    </location>
</feature>
<dbReference type="PaxDb" id="3635-A0A1U8JQZ3"/>
<sequence>MSSPAHVASSSSSNDTVVQGALGNKTPELRRGHREKFPSMKLQYFVTHTVTKKGPSPTSPASKPSSAISERVEPQSFKETVRDAGWSDAMQKEICALEDNNTWSVETLPPRKKTLGSKWVYKIKYNSDGSIDRLKARFVFFGNHQVECIGYNETSTSVAKMVIVHAFLTIAASKN</sequence>
<evidence type="ECO:0000313" key="4">
    <source>
        <dbReference type="RefSeq" id="XP_016690739.1"/>
    </source>
</evidence>
<dbReference type="Proteomes" id="UP000818029">
    <property type="component" value="Chromosome D02"/>
</dbReference>